<name>A0AAW9JVU2_CARML</name>
<gene>
    <name evidence="4" type="ORF">RAK27_13605</name>
</gene>
<sequence length="952" mass="104068">MDGTKKKRLMKRQLKIFGIALSIFLISIGSNHFITGKWDGKISANTSLNLSSEAKKVSVNTQFVITVQDTDVVQSSQIGSKKVLDQNTDVEISDELELEEQTATHSLSKTTIKVPVGIEYDEVGTKQINDGNKIATILYDESNRDLSIDWKEPTKNSQLEVSLTAQNIGEYQLSATKIDNKNVIESNALIIEVNGLDESAEKKEVKKSEEINSKSSISTFLEVGTAVVNNAAELNTAIKDLTISTIYFGQDINLNQSIQIPNGKQYLRISGKNPETGEIHTLTENNGLGLGTRNMYVSNNNSDPKDYGLSDMKIIGRNYYGPLNVQDNTKEVTLSYTNIDYQGPQITHNVNGITKYIGDTKIYIARVQSSSDTNQEVAEARDVIMDGNITIDHTSNGDSMFWLGLSGGAENSFTVKENSNVTITSKGNGMFYRDGTNPITMDVERNANLKITSNNGLFRNNPGKYLHIGENATMEFEKTGGDQPVLRLTEDVKVDRGARFVMKATGGSGNFARFEQAYSGTNLNFDNPRSVLLYNKTSQQMFAWTGGGNSSGKMHIDAPLVNYWRVAGTGNRDDLPLFSWSMPDKSNVVTDLTTNGAGSTVINSTNSGMNANDFNLGSGKVISFGTIDVTLDPITDAQNTITGTASKDSKVYIDYTEEGVSKTLTGMADAEGKYSIAIPNGFIKPYISVTATANLDFNTKISEPVIVQDITAPEGVPIIQVLDIDSQFPTDISKFVKDVQDKSDGTSGSGVTIEAGKIPQPDMSKFGPVLPNYEVILTDKAGNLTTIKVPIFIKDKETEVSGTKALRAKDIGFKLSQYPKTEADLNAFIQEKSNLEVWDLVTGNAITDLSTVIVDTSKMREAVGVYPVTFTFGDVSKETQVAVTPDTGIVNVRFQDELDNKLAEDKVIIDDIGTPYSEQPIDLNGYEYLRTEGDQATGIINDQTQEVIFIYK</sequence>
<dbReference type="EMBL" id="JAVBVO010000003">
    <property type="protein sequence ID" value="MDZ5759693.1"/>
    <property type="molecule type" value="Genomic_DNA"/>
</dbReference>
<keyword evidence="1" id="KW-0677">Repeat</keyword>
<dbReference type="Pfam" id="PF20596">
    <property type="entry name" value="pAdhesive_11"/>
    <property type="match status" value="1"/>
</dbReference>
<protein>
    <submittedName>
        <fullName evidence="4">MucBP domain-containing protein</fullName>
    </submittedName>
</protein>
<dbReference type="Gene3D" id="2.60.40.10">
    <property type="entry name" value="Immunoglobulins"/>
    <property type="match status" value="1"/>
</dbReference>
<evidence type="ECO:0000259" key="3">
    <source>
        <dbReference type="Pfam" id="PF20596"/>
    </source>
</evidence>
<dbReference type="Pfam" id="PF06458">
    <property type="entry name" value="MucBP"/>
    <property type="match status" value="1"/>
</dbReference>
<organism evidence="4 5">
    <name type="scientific">Carnobacterium maltaromaticum</name>
    <name type="common">Carnobacterium piscicola</name>
    <dbReference type="NCBI Taxonomy" id="2751"/>
    <lineage>
        <taxon>Bacteria</taxon>
        <taxon>Bacillati</taxon>
        <taxon>Bacillota</taxon>
        <taxon>Bacilli</taxon>
        <taxon>Lactobacillales</taxon>
        <taxon>Carnobacteriaceae</taxon>
        <taxon>Carnobacterium</taxon>
    </lineage>
</organism>
<evidence type="ECO:0000259" key="2">
    <source>
        <dbReference type="Pfam" id="PF06458"/>
    </source>
</evidence>
<feature type="domain" description="Putative adhesive" evidence="3">
    <location>
        <begin position="102"/>
        <end position="186"/>
    </location>
</feature>
<evidence type="ECO:0000256" key="1">
    <source>
        <dbReference type="ARBA" id="ARBA00022737"/>
    </source>
</evidence>
<dbReference type="InterPro" id="IPR046776">
    <property type="entry name" value="Pectate_lyase_5"/>
</dbReference>
<dbReference type="Pfam" id="PF20585">
    <property type="entry name" value="Pectate_lyase_5"/>
    <property type="match status" value="1"/>
</dbReference>
<comment type="caution">
    <text evidence="4">The sequence shown here is derived from an EMBL/GenBank/DDBJ whole genome shotgun (WGS) entry which is preliminary data.</text>
</comment>
<dbReference type="Proteomes" id="UP001290462">
    <property type="component" value="Unassembled WGS sequence"/>
</dbReference>
<dbReference type="InterPro" id="IPR046771">
    <property type="entry name" value="pAdhesive_11"/>
</dbReference>
<reference evidence="4" key="1">
    <citation type="submission" date="2023-08" db="EMBL/GenBank/DDBJ databases">
        <title>Genomic characterization of piscicolin 126 produced by Carnobacterium maltaromaticum CM22 strain isolated from salmon (Salmo salar).</title>
        <authorList>
            <person name="Gonzalez-Gragera E."/>
            <person name="Garcia-Lopez J.D."/>
            <person name="Teso-Perez C."/>
            <person name="Gimenez-Hernandez I."/>
            <person name="Peralta-Sanchez J.M."/>
            <person name="Valdivia E."/>
            <person name="Montalban-Lopez M."/>
            <person name="Martin-Platero A.M."/>
            <person name="Banos A."/>
            <person name="Martinez-Bueno M."/>
        </authorList>
    </citation>
    <scope>NUCLEOTIDE SEQUENCE</scope>
    <source>
        <strain evidence="4">CM22</strain>
    </source>
</reference>
<dbReference type="InterPro" id="IPR013783">
    <property type="entry name" value="Ig-like_fold"/>
</dbReference>
<dbReference type="InterPro" id="IPR009459">
    <property type="entry name" value="MucBP_dom"/>
</dbReference>
<dbReference type="RefSeq" id="WP_322809358.1">
    <property type="nucleotide sequence ID" value="NZ_JAVBVO010000003.1"/>
</dbReference>
<proteinExistence type="predicted"/>
<dbReference type="AlphaFoldDB" id="A0AAW9JVU2"/>
<accession>A0AAW9JVU2</accession>
<evidence type="ECO:0000313" key="4">
    <source>
        <dbReference type="EMBL" id="MDZ5759693.1"/>
    </source>
</evidence>
<dbReference type="Gene3D" id="3.10.20.320">
    <property type="entry name" value="Putative peptidoglycan bound protein (lpxtg motif)"/>
    <property type="match status" value="1"/>
</dbReference>
<feature type="domain" description="MucBP" evidence="2">
    <location>
        <begin position="890"/>
        <end position="952"/>
    </location>
</feature>
<evidence type="ECO:0000313" key="5">
    <source>
        <dbReference type="Proteomes" id="UP001290462"/>
    </source>
</evidence>